<name>A0AAW6RIW4_9BURK</name>
<proteinExistence type="predicted"/>
<comment type="caution">
    <text evidence="1">The sequence shown here is derived from an EMBL/GenBank/DDBJ whole genome shotgun (WGS) entry which is preliminary data.</text>
</comment>
<dbReference type="AlphaFoldDB" id="A0AAW6RIW4"/>
<organism evidence="1 2">
    <name type="scientific">Ottowia cancrivicina</name>
    <dbReference type="NCBI Taxonomy" id="3040346"/>
    <lineage>
        <taxon>Bacteria</taxon>
        <taxon>Pseudomonadati</taxon>
        <taxon>Pseudomonadota</taxon>
        <taxon>Betaproteobacteria</taxon>
        <taxon>Burkholderiales</taxon>
        <taxon>Comamonadaceae</taxon>
        <taxon>Ottowia</taxon>
    </lineage>
</organism>
<protein>
    <submittedName>
        <fullName evidence="1">Uncharacterized protein</fullName>
    </submittedName>
</protein>
<dbReference type="EMBL" id="JARVII010000026">
    <property type="protein sequence ID" value="MDG9700200.1"/>
    <property type="molecule type" value="Genomic_DNA"/>
</dbReference>
<keyword evidence="2" id="KW-1185">Reference proteome</keyword>
<sequence>MAVSMGLNLLLFLMQEALPDLAPLAHAGHRGRPAGCAARLVIAIELTAECLGMVAAKLCHAGCQGFAVGDANGFDKGFR</sequence>
<gene>
    <name evidence="1" type="ORF">QB898_10860</name>
</gene>
<evidence type="ECO:0000313" key="1">
    <source>
        <dbReference type="EMBL" id="MDG9700200.1"/>
    </source>
</evidence>
<evidence type="ECO:0000313" key="2">
    <source>
        <dbReference type="Proteomes" id="UP001237156"/>
    </source>
</evidence>
<dbReference type="Proteomes" id="UP001237156">
    <property type="component" value="Unassembled WGS sequence"/>
</dbReference>
<dbReference type="RefSeq" id="WP_279524966.1">
    <property type="nucleotide sequence ID" value="NZ_JARVII010000026.1"/>
</dbReference>
<accession>A0AAW6RIW4</accession>
<reference evidence="1 2" key="1">
    <citation type="submission" date="2023-04" db="EMBL/GenBank/DDBJ databases">
        <title>Ottowia paracancer sp. nov., isolated from human stomach.</title>
        <authorList>
            <person name="Song Y."/>
        </authorList>
    </citation>
    <scope>NUCLEOTIDE SEQUENCE [LARGE SCALE GENOMIC DNA]</scope>
    <source>
        <strain evidence="1 2">10c7w1</strain>
    </source>
</reference>